<comment type="pathway">
    <text evidence="2">Bacterial outer membrane biogenesis; lipopolysaccharide biosynthesis.</text>
</comment>
<evidence type="ECO:0000313" key="11">
    <source>
        <dbReference type="Proteomes" id="UP000486602"/>
    </source>
</evidence>
<dbReference type="InterPro" id="IPR006218">
    <property type="entry name" value="DAHP1/KDSA"/>
</dbReference>
<gene>
    <name evidence="10" type="primary">kdsA</name>
    <name evidence="10" type="ORF">G3O08_02730</name>
</gene>
<dbReference type="Gene3D" id="3.20.20.70">
    <property type="entry name" value="Aldolase class I"/>
    <property type="match status" value="1"/>
</dbReference>
<dbReference type="RefSeq" id="WP_163283145.1">
    <property type="nucleotide sequence ID" value="NZ_JAAGVY010000003.1"/>
</dbReference>
<proteinExistence type="inferred from homology"/>
<dbReference type="NCBIfam" id="TIGR01362">
    <property type="entry name" value="KDO8P_synth"/>
    <property type="match status" value="1"/>
</dbReference>
<dbReference type="EC" id="2.5.1.55" evidence="5"/>
<comment type="pathway">
    <text evidence="3">Carbohydrate biosynthesis; 3-deoxy-D-manno-octulosonate biosynthesis; 3-deoxy-D-manno-octulosonate from D-ribulose 5-phosphate: step 2/3.</text>
</comment>
<comment type="subcellular location">
    <subcellularLocation>
        <location evidence="1">Cytoplasm</location>
    </subcellularLocation>
</comment>
<comment type="catalytic activity">
    <reaction evidence="8">
        <text>D-arabinose 5-phosphate + phosphoenolpyruvate + H2O = 3-deoxy-alpha-D-manno-2-octulosonate-8-phosphate + phosphate</text>
        <dbReference type="Rhea" id="RHEA:14053"/>
        <dbReference type="ChEBI" id="CHEBI:15377"/>
        <dbReference type="ChEBI" id="CHEBI:43474"/>
        <dbReference type="ChEBI" id="CHEBI:57693"/>
        <dbReference type="ChEBI" id="CHEBI:58702"/>
        <dbReference type="ChEBI" id="CHEBI:85985"/>
        <dbReference type="EC" id="2.5.1.55"/>
    </reaction>
</comment>
<evidence type="ECO:0000256" key="3">
    <source>
        <dbReference type="ARBA" id="ARBA00004845"/>
    </source>
</evidence>
<keyword evidence="6" id="KW-0963">Cytoplasm</keyword>
<keyword evidence="7 10" id="KW-0808">Transferase</keyword>
<protein>
    <recommendedName>
        <fullName evidence="5">3-deoxy-8-phosphooctulonate synthase</fullName>
        <ecNumber evidence="5">2.5.1.55</ecNumber>
    </recommendedName>
</protein>
<name>A0A7K3WL93_9FLAO</name>
<dbReference type="NCBIfam" id="NF003543">
    <property type="entry name" value="PRK05198.1"/>
    <property type="match status" value="1"/>
</dbReference>
<evidence type="ECO:0000259" key="9">
    <source>
        <dbReference type="Pfam" id="PF00793"/>
    </source>
</evidence>
<reference evidence="10 11" key="1">
    <citation type="submission" date="2020-02" db="EMBL/GenBank/DDBJ databases">
        <title>Out from the shadows clarifying the taxonomy of the family Cryomorphaceae and related taxa by utilizing the GTDB taxonomic framework.</title>
        <authorList>
            <person name="Bowman J.P."/>
        </authorList>
    </citation>
    <scope>NUCLEOTIDE SEQUENCE [LARGE SCALE GENOMIC DNA]</scope>
    <source>
        <strain evidence="10 11">QSSC 1-22</strain>
    </source>
</reference>
<evidence type="ECO:0000256" key="1">
    <source>
        <dbReference type="ARBA" id="ARBA00004496"/>
    </source>
</evidence>
<evidence type="ECO:0000256" key="8">
    <source>
        <dbReference type="ARBA" id="ARBA00049112"/>
    </source>
</evidence>
<evidence type="ECO:0000256" key="4">
    <source>
        <dbReference type="ARBA" id="ARBA00010499"/>
    </source>
</evidence>
<evidence type="ECO:0000256" key="6">
    <source>
        <dbReference type="ARBA" id="ARBA00022490"/>
    </source>
</evidence>
<dbReference type="GO" id="GO:0009103">
    <property type="term" value="P:lipopolysaccharide biosynthetic process"/>
    <property type="evidence" value="ECO:0007669"/>
    <property type="project" value="UniProtKB-UniPathway"/>
</dbReference>
<accession>A0A7K3WL93</accession>
<dbReference type="UniPathway" id="UPA00030"/>
<dbReference type="Pfam" id="PF00793">
    <property type="entry name" value="DAHP_synth_1"/>
    <property type="match status" value="1"/>
</dbReference>
<evidence type="ECO:0000313" key="10">
    <source>
        <dbReference type="EMBL" id="NEN22416.1"/>
    </source>
</evidence>
<feature type="domain" description="DAHP synthetase I/KDSA" evidence="9">
    <location>
        <begin position="3"/>
        <end position="255"/>
    </location>
</feature>
<dbReference type="SUPFAM" id="SSF51569">
    <property type="entry name" value="Aldolase"/>
    <property type="match status" value="1"/>
</dbReference>
<dbReference type="GO" id="GO:0008676">
    <property type="term" value="F:3-deoxy-8-phosphooctulonate synthase activity"/>
    <property type="evidence" value="ECO:0007669"/>
    <property type="project" value="UniProtKB-EC"/>
</dbReference>
<organism evidence="10 11">
    <name type="scientific">Cryomorpha ignava</name>
    <dbReference type="NCBI Taxonomy" id="101383"/>
    <lineage>
        <taxon>Bacteria</taxon>
        <taxon>Pseudomonadati</taxon>
        <taxon>Bacteroidota</taxon>
        <taxon>Flavobacteriia</taxon>
        <taxon>Flavobacteriales</taxon>
        <taxon>Cryomorphaceae</taxon>
        <taxon>Cryomorpha</taxon>
    </lineage>
</organism>
<dbReference type="GO" id="GO:0005737">
    <property type="term" value="C:cytoplasm"/>
    <property type="evidence" value="ECO:0007669"/>
    <property type="project" value="UniProtKB-SubCell"/>
</dbReference>
<evidence type="ECO:0000256" key="2">
    <source>
        <dbReference type="ARBA" id="ARBA00004756"/>
    </source>
</evidence>
<dbReference type="Proteomes" id="UP000486602">
    <property type="component" value="Unassembled WGS sequence"/>
</dbReference>
<dbReference type="InterPro" id="IPR013785">
    <property type="entry name" value="Aldolase_TIM"/>
</dbReference>
<dbReference type="EMBL" id="JAAGVY010000003">
    <property type="protein sequence ID" value="NEN22416.1"/>
    <property type="molecule type" value="Genomic_DNA"/>
</dbReference>
<comment type="caution">
    <text evidence="10">The sequence shown here is derived from an EMBL/GenBank/DDBJ whole genome shotgun (WGS) entry which is preliminary data.</text>
</comment>
<dbReference type="PANTHER" id="PTHR21057">
    <property type="entry name" value="PHOSPHO-2-DEHYDRO-3-DEOXYHEPTONATE ALDOLASE"/>
    <property type="match status" value="1"/>
</dbReference>
<comment type="similarity">
    <text evidence="4">Belongs to the KdsA family.</text>
</comment>
<dbReference type="AlphaFoldDB" id="A0A7K3WL93"/>
<dbReference type="InterPro" id="IPR006269">
    <property type="entry name" value="KDO8P_synthase"/>
</dbReference>
<dbReference type="UniPathway" id="UPA00357">
    <property type="reaction ID" value="UER00474"/>
</dbReference>
<sequence>MRKFFLIAGPCAIEERDTAFTIANEVKRICDNLGIEYIFKGSYEKANRSKLDSFTGIEKQTALEILKEVSDKLGIDNITDVHESYEPKEISDYVTHLQIPAFLCRQTKLLLAAGESGCTVNIKKGQFLSPEAMKFAVEKVRSTGNDKVWVCERGTTFGYTDLIVDATSIYRMKKLGVPTVMDCTHSVQKPNQTSGITGGDPELIEAIALSAAATGVDGLFLEVHPEPHKAQSDPFTMLQLDRLEPILEKCMKIRKALNY</sequence>
<keyword evidence="11" id="KW-1185">Reference proteome</keyword>
<evidence type="ECO:0000256" key="5">
    <source>
        <dbReference type="ARBA" id="ARBA00012693"/>
    </source>
</evidence>
<evidence type="ECO:0000256" key="7">
    <source>
        <dbReference type="ARBA" id="ARBA00022679"/>
    </source>
</evidence>